<sequence length="702" mass="78300">MVCLGWRPDCKSSCCSLSDKSQILSFMREQDLFVCPVRARKTEFVTYQINYNMKIYSLGANPNKPCNILNFKGVSLMLDCGLDINSALHFLPLPLVASKRLSNLPNWIPKDAQDAALLDGELKECENRVLVDGPIEILPPQSDIFDICDVDTILLSNHACMLALPFITEETGFKGRVYATEPTLQIGRLYMEELVNYLERTPKSQRANRWKQVIQSLPPPLSGALRPNDWKKVYSTKAINASLAKVRMVGFNEKIDICGALTVMAVSSGYSLGSCNWIIHSGYEKIAYVSASSTLTTHPRPMDQVALRNADLLILTALTQTPVANPDSMLGEFCMAVASTLRSGGSCLVPCHPSGLLYDLFECLSVHLDNIGLSQIPLFFFSPVAETSLAYSNIFAEWLSSGKQSKVYLPEEPFPHAHLIKNGRLKHFPSLHAEGFTNEYRQPCVVFCGHPSLRFGNVVHFIELWGNHSNHSIVFVEPDFPYLEALAPYQPLTMKIVHCPIDTSLSFTQANKLIRDLKPGNLLVPDVYLHPPVSAPLRSDLVIQELDPPALGMKSYQVLQLPIKRKQEKVHLDPALASRLEPIQFKTGLSASTLTGKLDARDNKFTLKVLNEEEGGTLYSAAERMLPRHPWGSVDTTQLLHLLSQHGLLDARVEDTPRGVVIHLPREDTVIQLEGSNTHVYCHDEALRRTLRDILLQCLPCL</sequence>
<dbReference type="GO" id="GO:0032039">
    <property type="term" value="C:integrator complex"/>
    <property type="evidence" value="ECO:0007669"/>
    <property type="project" value="InterPro"/>
</dbReference>
<dbReference type="EMBL" id="GDIQ01093085">
    <property type="protein sequence ID" value="JAL58641.1"/>
    <property type="molecule type" value="Transcribed_RNA"/>
</dbReference>
<reference evidence="6" key="1">
    <citation type="submission" date="2015-10" db="EMBL/GenBank/DDBJ databases">
        <title>EvidentialGene: Evidence-directed Construction of Complete mRNA Transcriptomes without Genomes.</title>
        <authorList>
            <person name="Gilbert D.G."/>
        </authorList>
    </citation>
    <scope>NUCLEOTIDE SEQUENCE</scope>
</reference>
<proteinExistence type="inferred from homology"/>
<dbReference type="SMART" id="SM01027">
    <property type="entry name" value="Beta-Casp"/>
    <property type="match status" value="1"/>
</dbReference>
<dbReference type="Gene3D" id="3.60.15.10">
    <property type="entry name" value="Ribonuclease Z/Hydroxyacylglutathione hydrolase-like"/>
    <property type="match status" value="1"/>
</dbReference>
<protein>
    <submittedName>
        <fullName evidence="6">Integrator complex subunit</fullName>
    </submittedName>
</protein>
<evidence type="ECO:0000256" key="2">
    <source>
        <dbReference type="ARBA" id="ARBA00004496"/>
    </source>
</evidence>
<dbReference type="SUPFAM" id="SSF56281">
    <property type="entry name" value="Metallo-hydrolase/oxidoreductase"/>
    <property type="match status" value="1"/>
</dbReference>
<dbReference type="Gene3D" id="3.40.50.10890">
    <property type="match status" value="1"/>
</dbReference>
<dbReference type="Pfam" id="PF16661">
    <property type="entry name" value="Lactamase_B_6"/>
    <property type="match status" value="1"/>
</dbReference>
<dbReference type="OrthoDB" id="5600060at2759"/>
<dbReference type="PANTHER" id="PTHR46094:SF1">
    <property type="entry name" value="INTEGRATOR COMPLEX SUBUNIT 9"/>
    <property type="match status" value="1"/>
</dbReference>
<keyword evidence="4" id="KW-0963">Cytoplasm</keyword>
<organism evidence="6">
    <name type="scientific">Daphnia magna</name>
    <dbReference type="NCBI Taxonomy" id="35525"/>
    <lineage>
        <taxon>Eukaryota</taxon>
        <taxon>Metazoa</taxon>
        <taxon>Ecdysozoa</taxon>
        <taxon>Arthropoda</taxon>
        <taxon>Crustacea</taxon>
        <taxon>Branchiopoda</taxon>
        <taxon>Diplostraca</taxon>
        <taxon>Cladocera</taxon>
        <taxon>Anomopoda</taxon>
        <taxon>Daphniidae</taxon>
        <taxon>Daphnia</taxon>
    </lineage>
</organism>
<comment type="similarity">
    <text evidence="3">Belongs to the metallo-beta-lactamase superfamily. RNA-metabolizing metallo-beta-lactamase-like family. INTS9 subfamily.</text>
</comment>
<evidence type="ECO:0000256" key="4">
    <source>
        <dbReference type="ARBA" id="ARBA00022490"/>
    </source>
</evidence>
<dbReference type="Pfam" id="PF21382">
    <property type="entry name" value="IntS9_C"/>
    <property type="match status" value="1"/>
</dbReference>
<evidence type="ECO:0000256" key="5">
    <source>
        <dbReference type="ARBA" id="ARBA00023242"/>
    </source>
</evidence>
<dbReference type="PANTHER" id="PTHR46094">
    <property type="entry name" value="INTEGRATOR COMPLEX SUBUNIT 9"/>
    <property type="match status" value="1"/>
</dbReference>
<dbReference type="InterPro" id="IPR027074">
    <property type="entry name" value="Integrator_9su"/>
</dbReference>
<comment type="subcellular location">
    <subcellularLocation>
        <location evidence="2">Cytoplasm</location>
    </subcellularLocation>
    <subcellularLocation>
        <location evidence="1">Nucleus</location>
    </subcellularLocation>
</comment>
<dbReference type="Pfam" id="PF10996">
    <property type="entry name" value="Beta-Casp"/>
    <property type="match status" value="1"/>
</dbReference>
<evidence type="ECO:0000256" key="3">
    <source>
        <dbReference type="ARBA" id="ARBA00006861"/>
    </source>
</evidence>
<accession>A0A0P5S2V0</accession>
<dbReference type="InterPro" id="IPR022712">
    <property type="entry name" value="Beta_Casp"/>
</dbReference>
<dbReference type="AlphaFoldDB" id="A0A0P5S2V0"/>
<dbReference type="GO" id="GO:0034472">
    <property type="term" value="P:snRNA 3'-end processing"/>
    <property type="evidence" value="ECO:0007669"/>
    <property type="project" value="TreeGrafter"/>
</dbReference>
<dbReference type="InterPro" id="IPR001279">
    <property type="entry name" value="Metallo-B-lactamas"/>
</dbReference>
<name>A0A0P5S2V0_9CRUS</name>
<keyword evidence="5" id="KW-0539">Nucleus</keyword>
<dbReference type="InterPro" id="IPR036866">
    <property type="entry name" value="RibonucZ/Hydroxyglut_hydro"/>
</dbReference>
<evidence type="ECO:0000256" key="1">
    <source>
        <dbReference type="ARBA" id="ARBA00004123"/>
    </source>
</evidence>
<dbReference type="InterPro" id="IPR048660">
    <property type="entry name" value="IntS9-like_C"/>
</dbReference>
<dbReference type="GO" id="GO:0005737">
    <property type="term" value="C:cytoplasm"/>
    <property type="evidence" value="ECO:0007669"/>
    <property type="project" value="UniProtKB-SubCell"/>
</dbReference>
<evidence type="ECO:0000313" key="6">
    <source>
        <dbReference type="EMBL" id="JAL58641.1"/>
    </source>
</evidence>